<evidence type="ECO:0000313" key="8">
    <source>
        <dbReference type="Proteomes" id="UP000011863"/>
    </source>
</evidence>
<feature type="transmembrane region" description="Helical" evidence="6">
    <location>
        <begin position="225"/>
        <end position="244"/>
    </location>
</feature>
<feature type="transmembrane region" description="Helical" evidence="6">
    <location>
        <begin position="25"/>
        <end position="47"/>
    </location>
</feature>
<dbReference type="Pfam" id="PF02653">
    <property type="entry name" value="BPD_transp_2"/>
    <property type="match status" value="1"/>
</dbReference>
<protein>
    <submittedName>
        <fullName evidence="7">Putative nucleoside ABC transporter permease protein</fullName>
    </submittedName>
</protein>
<reference evidence="7 8" key="1">
    <citation type="journal article" date="2013" name="Int. J. Syst. Evol. Microbiol.">
        <title>Ilumatobacter nonamiense sp. nov. and Ilumatobacter coccineum sp. nov., isolated from seashore sand.</title>
        <authorList>
            <person name="Matsumoto A."/>
            <person name="Kasai H."/>
            <person name="Matsuo Y."/>
            <person name="Shizuri Y."/>
            <person name="Ichikawa N."/>
            <person name="Fujita N."/>
            <person name="Omura S."/>
            <person name="Takahashi Y."/>
        </authorList>
    </citation>
    <scope>NUCLEOTIDE SEQUENCE [LARGE SCALE GENOMIC DNA]</scope>
    <source>
        <strain evidence="8">NBRC 103263 / KCTC 29153 / YM16-304</strain>
    </source>
</reference>
<dbReference type="EMBL" id="AP012057">
    <property type="protein sequence ID" value="BAN01433.1"/>
    <property type="molecule type" value="Genomic_DNA"/>
</dbReference>
<accession>A0A6C7E4D7</accession>
<sequence>MTDVLTTPSASDTPEPTKSTLLAKYVALPAAFRWMILAAFGVLLLSTVQTFGGDDTTVLTDPGTSGAMLRFAVPILLAGLGGLFSERAGIVNIGLEGMMVLGTWFGAWGTVNFGSPWAGILCAAAGGALGGLLHAVATVSFGVDHIISGVAINILAPGMARFMSDQVFSDWQGGSITQSPRAGGLPKINVPVLSGNDGLLANIDDADIFFISDLAGVLEGFVTQLSLYTVIAFALVPLSGWMLWRTRIGLRIRICGERPEAGESLGVDIYKHKYIGVIISGAMAGLAGGFIAMELSNVFREGQTQGRGFIGLAALIFGNWRPAGLAVGSLLFGYPFVLALRDSEGLGTHSLLLVIAIALFGMLAWSIKQQKRTDAIIAGVLASGTLIWWLMTDRAPNWLPNTMPYATVLLVLLFMSQNLRMPAADGQIYRKGGA</sequence>
<name>A0A6C7E4D7_ILUCY</name>
<keyword evidence="4 6" id="KW-1133">Transmembrane helix</keyword>
<dbReference type="PANTHER" id="PTHR43370:SF1">
    <property type="entry name" value="GUANOSINE ABC TRANSPORTER PERMEASE PROTEIN NUPQ"/>
    <property type="match status" value="1"/>
</dbReference>
<dbReference type="Proteomes" id="UP000011863">
    <property type="component" value="Chromosome"/>
</dbReference>
<dbReference type="RefSeq" id="WP_015440680.1">
    <property type="nucleotide sequence ID" value="NC_020520.1"/>
</dbReference>
<feature type="transmembrane region" description="Helical" evidence="6">
    <location>
        <begin position="91"/>
        <end position="111"/>
    </location>
</feature>
<feature type="transmembrane region" description="Helical" evidence="6">
    <location>
        <begin position="374"/>
        <end position="391"/>
    </location>
</feature>
<evidence type="ECO:0000256" key="5">
    <source>
        <dbReference type="ARBA" id="ARBA00023136"/>
    </source>
</evidence>
<keyword evidence="5 6" id="KW-0472">Membrane</keyword>
<evidence type="ECO:0000256" key="2">
    <source>
        <dbReference type="ARBA" id="ARBA00022475"/>
    </source>
</evidence>
<evidence type="ECO:0000256" key="3">
    <source>
        <dbReference type="ARBA" id="ARBA00022692"/>
    </source>
</evidence>
<dbReference type="GO" id="GO:0022857">
    <property type="term" value="F:transmembrane transporter activity"/>
    <property type="evidence" value="ECO:0007669"/>
    <property type="project" value="InterPro"/>
</dbReference>
<dbReference type="KEGG" id="aym:YM304_11190"/>
<proteinExistence type="predicted"/>
<dbReference type="CDD" id="cd06580">
    <property type="entry name" value="TM_PBP1_transp_TpRbsC_like"/>
    <property type="match status" value="1"/>
</dbReference>
<keyword evidence="3 6" id="KW-0812">Transmembrane</keyword>
<evidence type="ECO:0000256" key="4">
    <source>
        <dbReference type="ARBA" id="ARBA00022989"/>
    </source>
</evidence>
<feature type="transmembrane region" description="Helical" evidence="6">
    <location>
        <begin position="117"/>
        <end position="137"/>
    </location>
</feature>
<dbReference type="OrthoDB" id="9792579at2"/>
<feature type="transmembrane region" description="Helical" evidence="6">
    <location>
        <begin position="346"/>
        <end position="367"/>
    </location>
</feature>
<feature type="transmembrane region" description="Helical" evidence="6">
    <location>
        <begin position="274"/>
        <end position="296"/>
    </location>
</feature>
<keyword evidence="2" id="KW-1003">Cell membrane</keyword>
<evidence type="ECO:0000256" key="1">
    <source>
        <dbReference type="ARBA" id="ARBA00004651"/>
    </source>
</evidence>
<organism evidence="7 8">
    <name type="scientific">Ilumatobacter coccineus (strain NBRC 103263 / KCTC 29153 / YM16-304)</name>
    <dbReference type="NCBI Taxonomy" id="1313172"/>
    <lineage>
        <taxon>Bacteria</taxon>
        <taxon>Bacillati</taxon>
        <taxon>Actinomycetota</taxon>
        <taxon>Acidimicrobiia</taxon>
        <taxon>Acidimicrobiales</taxon>
        <taxon>Ilumatobacteraceae</taxon>
        <taxon>Ilumatobacter</taxon>
    </lineage>
</organism>
<dbReference type="AlphaFoldDB" id="A0A6C7E4D7"/>
<gene>
    <name evidence="7" type="ORF">YM304_11190</name>
</gene>
<evidence type="ECO:0000313" key="7">
    <source>
        <dbReference type="EMBL" id="BAN01433.1"/>
    </source>
</evidence>
<dbReference type="GO" id="GO:0005886">
    <property type="term" value="C:plasma membrane"/>
    <property type="evidence" value="ECO:0007669"/>
    <property type="project" value="UniProtKB-SubCell"/>
</dbReference>
<feature type="transmembrane region" description="Helical" evidence="6">
    <location>
        <begin position="308"/>
        <end position="334"/>
    </location>
</feature>
<dbReference type="PANTHER" id="PTHR43370">
    <property type="entry name" value="SUGAR ABC TRANSPORTER INTEGRAL MEMBRANE PROTEIN-RELATED"/>
    <property type="match status" value="1"/>
</dbReference>
<evidence type="ECO:0000256" key="6">
    <source>
        <dbReference type="SAM" id="Phobius"/>
    </source>
</evidence>
<dbReference type="InterPro" id="IPR001851">
    <property type="entry name" value="ABC_transp_permease"/>
</dbReference>
<feature type="transmembrane region" description="Helical" evidence="6">
    <location>
        <begin position="403"/>
        <end position="421"/>
    </location>
</feature>
<feature type="transmembrane region" description="Helical" evidence="6">
    <location>
        <begin position="67"/>
        <end position="84"/>
    </location>
</feature>
<comment type="subcellular location">
    <subcellularLocation>
        <location evidence="1">Cell membrane</location>
        <topology evidence="1">Multi-pass membrane protein</topology>
    </subcellularLocation>
</comment>
<keyword evidence="8" id="KW-1185">Reference proteome</keyword>